<dbReference type="EMBL" id="JABRWO010000001">
    <property type="protein sequence ID" value="MBA2113183.1"/>
    <property type="molecule type" value="Genomic_DNA"/>
</dbReference>
<sequence length="84" mass="8826">MGIAAVMATVLALVSALASNRFDTDLTQGGALLHGRASLDFALEAFTFEENQVDPYPSCFHDAAVELLIGNPSRSCLATNVARA</sequence>
<organism evidence="2 3">
    <name type="scientific">Bremerella alba</name>
    <dbReference type="NCBI Taxonomy" id="980252"/>
    <lineage>
        <taxon>Bacteria</taxon>
        <taxon>Pseudomonadati</taxon>
        <taxon>Planctomycetota</taxon>
        <taxon>Planctomycetia</taxon>
        <taxon>Pirellulales</taxon>
        <taxon>Pirellulaceae</taxon>
        <taxon>Bremerella</taxon>
    </lineage>
</organism>
<protein>
    <submittedName>
        <fullName evidence="2">Uncharacterized protein</fullName>
    </submittedName>
</protein>
<evidence type="ECO:0000313" key="2">
    <source>
        <dbReference type="EMBL" id="MBA2113183.1"/>
    </source>
</evidence>
<name>A0A7V9A5G4_9BACT</name>
<feature type="signal peptide" evidence="1">
    <location>
        <begin position="1"/>
        <end position="18"/>
    </location>
</feature>
<keyword evidence="3" id="KW-1185">Reference proteome</keyword>
<reference evidence="2 3" key="1">
    <citation type="submission" date="2020-05" db="EMBL/GenBank/DDBJ databases">
        <title>Bremerella alba sp. nov., a novel planctomycete isolated from the surface of the macroalga Fucus spiralis.</title>
        <authorList>
            <person name="Godinho O."/>
            <person name="Botelho R."/>
            <person name="Albuquerque L."/>
            <person name="Wiegand S."/>
            <person name="Da Costa M.S."/>
            <person name="Lobo-Da-Cunha A."/>
            <person name="Jogler C."/>
            <person name="Lage O.M."/>
        </authorList>
    </citation>
    <scope>NUCLEOTIDE SEQUENCE [LARGE SCALE GENOMIC DNA]</scope>
    <source>
        <strain evidence="2 3">FF15</strain>
    </source>
</reference>
<dbReference type="Proteomes" id="UP000551616">
    <property type="component" value="Unassembled WGS sequence"/>
</dbReference>
<proteinExistence type="predicted"/>
<dbReference type="AlphaFoldDB" id="A0A7V9A5G4"/>
<keyword evidence="1" id="KW-0732">Signal</keyword>
<evidence type="ECO:0000256" key="1">
    <source>
        <dbReference type="SAM" id="SignalP"/>
    </source>
</evidence>
<accession>A0A7V9A5G4</accession>
<feature type="chain" id="PRO_5030767986" evidence="1">
    <location>
        <begin position="19"/>
        <end position="84"/>
    </location>
</feature>
<comment type="caution">
    <text evidence="2">The sequence shown here is derived from an EMBL/GenBank/DDBJ whole genome shotgun (WGS) entry which is preliminary data.</text>
</comment>
<evidence type="ECO:0000313" key="3">
    <source>
        <dbReference type="Proteomes" id="UP000551616"/>
    </source>
</evidence>
<gene>
    <name evidence="2" type="ORF">HOV93_03310</name>
</gene>